<evidence type="ECO:0000259" key="2">
    <source>
        <dbReference type="Pfam" id="PF17667"/>
    </source>
</evidence>
<proteinExistence type="predicted"/>
<dbReference type="Proteomes" id="UP001050691">
    <property type="component" value="Unassembled WGS sequence"/>
</dbReference>
<name>A0AAV5A556_9AGAM</name>
<dbReference type="AlphaFoldDB" id="A0AAV5A556"/>
<evidence type="ECO:0000313" key="4">
    <source>
        <dbReference type="Proteomes" id="UP001050691"/>
    </source>
</evidence>
<feature type="region of interest" description="Disordered" evidence="1">
    <location>
        <begin position="361"/>
        <end position="391"/>
    </location>
</feature>
<reference evidence="3" key="1">
    <citation type="submission" date="2021-10" db="EMBL/GenBank/DDBJ databases">
        <title>De novo Genome Assembly of Clathrus columnatus (Basidiomycota, Fungi) Using Illumina and Nanopore Sequence Data.</title>
        <authorList>
            <person name="Ogiso-Tanaka E."/>
            <person name="Itagaki H."/>
            <person name="Hosoya T."/>
            <person name="Hosaka K."/>
        </authorList>
    </citation>
    <scope>NUCLEOTIDE SEQUENCE</scope>
    <source>
        <strain evidence="3">MO-923</strain>
    </source>
</reference>
<organism evidence="3 4">
    <name type="scientific">Clathrus columnatus</name>
    <dbReference type="NCBI Taxonomy" id="1419009"/>
    <lineage>
        <taxon>Eukaryota</taxon>
        <taxon>Fungi</taxon>
        <taxon>Dikarya</taxon>
        <taxon>Basidiomycota</taxon>
        <taxon>Agaricomycotina</taxon>
        <taxon>Agaricomycetes</taxon>
        <taxon>Phallomycetidae</taxon>
        <taxon>Phallales</taxon>
        <taxon>Clathraceae</taxon>
        <taxon>Clathrus</taxon>
    </lineage>
</organism>
<evidence type="ECO:0000313" key="3">
    <source>
        <dbReference type="EMBL" id="GJJ08156.1"/>
    </source>
</evidence>
<dbReference type="Pfam" id="PF17667">
    <property type="entry name" value="Pkinase_fungal"/>
    <property type="match status" value="1"/>
</dbReference>
<gene>
    <name evidence="3" type="ORF">Clacol_002364</name>
</gene>
<dbReference type="InterPro" id="IPR040976">
    <property type="entry name" value="Pkinase_fungal"/>
</dbReference>
<feature type="domain" description="Fungal-type protein kinase" evidence="2">
    <location>
        <begin position="342"/>
        <end position="587"/>
    </location>
</feature>
<comment type="caution">
    <text evidence="3">The sequence shown here is derived from an EMBL/GenBank/DDBJ whole genome shotgun (WGS) entry which is preliminary data.</text>
</comment>
<keyword evidence="4" id="KW-1185">Reference proteome</keyword>
<dbReference type="EMBL" id="BPWL01000003">
    <property type="protein sequence ID" value="GJJ08156.1"/>
    <property type="molecule type" value="Genomic_DNA"/>
</dbReference>
<evidence type="ECO:0000256" key="1">
    <source>
        <dbReference type="SAM" id="MobiDB-lite"/>
    </source>
</evidence>
<accession>A0AAV5A556</accession>
<protein>
    <recommendedName>
        <fullName evidence="2">Fungal-type protein kinase domain-containing protein</fullName>
    </recommendedName>
</protein>
<feature type="region of interest" description="Disordered" evidence="1">
    <location>
        <begin position="430"/>
        <end position="465"/>
    </location>
</feature>
<sequence length="678" mass="77319">MTRHNTPILSPSSSLSQFSAQAQREFGLEYSGHVYGSENLFSNIFRSTISEREVKVVTDDCIRKFKSLSSFPPVSALEPAHYQPFVERLNAVKESLTHNTRMEDSIYFRVKFEVYGREMAESVGEDAPLRPDALARILSGDPDDRVFWEDVELCVEVKNRYRDMIIQGATYARSMFYAQRNRRFVLMIFFNQKQRQASFGLFSPAWLCLSTNHHDLSVEAGQRGFVQDMIQIWSCTNRWSAGFEDSCNNLRCFLGKLGTFSYCGNICCRTTLRGRRTRVDLIDNGDIWTNQNEYHLPGPQPESVRSSARIAENHLALLRGRGADSPSELPISITTPDPKYKTLILKDSWPPVSRRTQEARVFGIAENNDEVKDEQAGGGDNDGDEREDEKHQDFGIPVILDCFFGNKLRRRNIRYCFGTLPIDGRSLSTFWDDDGSEQSSNLRTGEPKPKKPKPNIDPPPVESCDPEERVHAHLVISTQGVPLDNADGPRQLLQAVLHAMIGYSVIFNRCWLHRDVSIGNVLLMKTPKTRKGINGFEDILTQDILEKYFKKCTGFISDGDLVVNWDQVDRERAKQRSTTLKSRDLATLRTKREFLDTLWEQQLALDKQQKHKNDDPLLPYLPSPAFKPFVELLGKWLTLAFSEEAFRVRDELQSASVEEHKESSRIGLVNISGKESSI</sequence>